<protein>
    <submittedName>
        <fullName evidence="1">Uncharacterized protein</fullName>
    </submittedName>
</protein>
<dbReference type="Proteomes" id="UP000521943">
    <property type="component" value="Unassembled WGS sequence"/>
</dbReference>
<comment type="caution">
    <text evidence="1">The sequence shown here is derived from an EMBL/GenBank/DDBJ whole genome shotgun (WGS) entry which is preliminary data.</text>
</comment>
<dbReference type="OrthoDB" id="2933464at2759"/>
<proteinExistence type="predicted"/>
<gene>
    <name evidence="1" type="ORF">DFP72DRAFT_612419</name>
</gene>
<organism evidence="1 2">
    <name type="scientific">Ephemerocybe angulata</name>
    <dbReference type="NCBI Taxonomy" id="980116"/>
    <lineage>
        <taxon>Eukaryota</taxon>
        <taxon>Fungi</taxon>
        <taxon>Dikarya</taxon>
        <taxon>Basidiomycota</taxon>
        <taxon>Agaricomycotina</taxon>
        <taxon>Agaricomycetes</taxon>
        <taxon>Agaricomycetidae</taxon>
        <taxon>Agaricales</taxon>
        <taxon>Agaricineae</taxon>
        <taxon>Psathyrellaceae</taxon>
        <taxon>Ephemerocybe</taxon>
    </lineage>
</organism>
<reference evidence="1 2" key="1">
    <citation type="submission" date="2020-07" db="EMBL/GenBank/DDBJ databases">
        <title>Comparative genomics of pyrophilous fungi reveals a link between fire events and developmental genes.</title>
        <authorList>
            <consortium name="DOE Joint Genome Institute"/>
            <person name="Steindorff A.S."/>
            <person name="Carver A."/>
            <person name="Calhoun S."/>
            <person name="Stillman K."/>
            <person name="Liu H."/>
            <person name="Lipzen A."/>
            <person name="Pangilinan J."/>
            <person name="Labutti K."/>
            <person name="Bruns T.D."/>
            <person name="Grigoriev I.V."/>
        </authorList>
    </citation>
    <scope>NUCLEOTIDE SEQUENCE [LARGE SCALE GENOMIC DNA]</scope>
    <source>
        <strain evidence="1 2">CBS 144469</strain>
    </source>
</reference>
<dbReference type="EMBL" id="JACGCI010000084">
    <property type="protein sequence ID" value="KAF6747142.1"/>
    <property type="molecule type" value="Genomic_DNA"/>
</dbReference>
<accession>A0A8H6HIU4</accession>
<sequence length="139" mass="15544">MASKPTSAEPLSFPFPFSSFLLFSFPFSFRGTTTASAPLRLMKKFFAAIHSKPGIFSNVLKGSINGAGHRMLPARTAREDARFGCRINQGEILPDNTYHIYVQENGKGPHTRVLSSTRVDPKVDTEQDIEGRLRENWVK</sequence>
<dbReference type="AlphaFoldDB" id="A0A8H6HIU4"/>
<evidence type="ECO:0000313" key="2">
    <source>
        <dbReference type="Proteomes" id="UP000521943"/>
    </source>
</evidence>
<keyword evidence="2" id="KW-1185">Reference proteome</keyword>
<name>A0A8H6HIU4_9AGAR</name>
<evidence type="ECO:0000313" key="1">
    <source>
        <dbReference type="EMBL" id="KAF6747142.1"/>
    </source>
</evidence>